<dbReference type="PANTHER" id="PTHR42678:SF34">
    <property type="entry name" value="OS04G0183300 PROTEIN"/>
    <property type="match status" value="1"/>
</dbReference>
<feature type="region of interest" description="Disordered" evidence="1">
    <location>
        <begin position="614"/>
        <end position="638"/>
    </location>
</feature>
<comment type="caution">
    <text evidence="4">The sequence shown here is derived from an EMBL/GenBank/DDBJ whole genome shotgun (WGS) entry which is preliminary data.</text>
</comment>
<evidence type="ECO:0000256" key="2">
    <source>
        <dbReference type="SAM" id="Phobius"/>
    </source>
</evidence>
<proteinExistence type="predicted"/>
<dbReference type="EMBL" id="JAWRVE010000046">
    <property type="protein sequence ID" value="KAL1868268.1"/>
    <property type="molecule type" value="Genomic_DNA"/>
</dbReference>
<dbReference type="InterPro" id="IPR023631">
    <property type="entry name" value="Amidase_dom"/>
</dbReference>
<evidence type="ECO:0000256" key="1">
    <source>
        <dbReference type="SAM" id="MobiDB-lite"/>
    </source>
</evidence>
<dbReference type="Proteomes" id="UP001583177">
    <property type="component" value="Unassembled WGS sequence"/>
</dbReference>
<evidence type="ECO:0000313" key="5">
    <source>
        <dbReference type="Proteomes" id="UP001583177"/>
    </source>
</evidence>
<gene>
    <name evidence="4" type="ORF">Daus18300_005992</name>
</gene>
<feature type="compositionally biased region" description="Basic and acidic residues" evidence="1">
    <location>
        <begin position="619"/>
        <end position="638"/>
    </location>
</feature>
<dbReference type="PANTHER" id="PTHR42678">
    <property type="entry name" value="AMIDASE"/>
    <property type="match status" value="1"/>
</dbReference>
<evidence type="ECO:0000313" key="4">
    <source>
        <dbReference type="EMBL" id="KAL1868268.1"/>
    </source>
</evidence>
<feature type="domain" description="Amidase" evidence="3">
    <location>
        <begin position="103"/>
        <end position="370"/>
    </location>
</feature>
<evidence type="ECO:0000259" key="3">
    <source>
        <dbReference type="Pfam" id="PF01425"/>
    </source>
</evidence>
<protein>
    <recommendedName>
        <fullName evidence="3">Amidase domain-containing protein</fullName>
    </recommendedName>
</protein>
<dbReference type="SUPFAM" id="SSF75304">
    <property type="entry name" value="Amidase signature (AS) enzymes"/>
    <property type="match status" value="1"/>
</dbReference>
<reference evidence="4 5" key="1">
    <citation type="journal article" date="2024" name="IMA Fungus">
        <title>IMA Genome - F19 : A genome assembly and annotation guide to empower mycologists, including annotated draft genome sequences of Ceratocystis pirilliformis, Diaporthe australafricana, Fusarium ophioides, Paecilomyces lecythidis, and Sporothrix stenoceras.</title>
        <authorList>
            <person name="Aylward J."/>
            <person name="Wilson A.M."/>
            <person name="Visagie C.M."/>
            <person name="Spraker J."/>
            <person name="Barnes I."/>
            <person name="Buitendag C."/>
            <person name="Ceriani C."/>
            <person name="Del Mar Angel L."/>
            <person name="du Plessis D."/>
            <person name="Fuchs T."/>
            <person name="Gasser K."/>
            <person name="Kramer D."/>
            <person name="Li W."/>
            <person name="Munsamy K."/>
            <person name="Piso A."/>
            <person name="Price J.L."/>
            <person name="Sonnekus B."/>
            <person name="Thomas C."/>
            <person name="van der Nest A."/>
            <person name="van Dijk A."/>
            <person name="van Heerden A."/>
            <person name="van Vuuren N."/>
            <person name="Yilmaz N."/>
            <person name="Duong T.A."/>
            <person name="van der Merwe N.A."/>
            <person name="Wingfield M.J."/>
            <person name="Wingfield B.D."/>
        </authorList>
    </citation>
    <scope>NUCLEOTIDE SEQUENCE [LARGE SCALE GENOMIC DNA]</scope>
    <source>
        <strain evidence="4 5">CMW 18300</strain>
    </source>
</reference>
<dbReference type="Pfam" id="PF01425">
    <property type="entry name" value="Amidase"/>
    <property type="match status" value="1"/>
</dbReference>
<accession>A0ABR3WXF0</accession>
<organism evidence="4 5">
    <name type="scientific">Diaporthe australafricana</name>
    <dbReference type="NCBI Taxonomy" id="127596"/>
    <lineage>
        <taxon>Eukaryota</taxon>
        <taxon>Fungi</taxon>
        <taxon>Dikarya</taxon>
        <taxon>Ascomycota</taxon>
        <taxon>Pezizomycotina</taxon>
        <taxon>Sordariomycetes</taxon>
        <taxon>Sordariomycetidae</taxon>
        <taxon>Diaporthales</taxon>
        <taxon>Diaporthaceae</taxon>
        <taxon>Diaporthe</taxon>
    </lineage>
</organism>
<keyword evidence="5" id="KW-1185">Reference proteome</keyword>
<dbReference type="InterPro" id="IPR036928">
    <property type="entry name" value="AS_sf"/>
</dbReference>
<keyword evidence="2" id="KW-1133">Transmembrane helix</keyword>
<name>A0ABR3WXF0_9PEZI</name>
<sequence length="638" mass="69251">MADAIAAAPGSATTDWTTYQDIGVPSQFLFHAIFFPVAMFAFLVVPGIICYFSLAFGHRGRIQQYSPPNARFGSTAASLDLLTVTSTELQELLSYGSITSVDLVDLYLDQIERENHNGLKMNAMISVTPRSIIQRTAQNLDREREQGVIRSPLHGIPIIVKNNIMTGPELQLPTTLGIYPLQDEIAKENAPVIDKLIKAGAIILGKAKLSEMPGYKGSSLTTEWSDPSDQTESPYIVGGFKDGDRLLGHSAPDDSSSGSAAGVAAGFAPLILATETDGSIVQPANLAALYGLKATVGLITTEGTVPWNPMSDSIGGMARSPQDLSALLEVLVGVARDTEDKVIVQGGDEEPPEPWVGLHVGFVDPDLWSSPVICDPDPVFIQQQIEEMDVAVSKIENSGAMVERSVPFPTMDELRLEIDDALEQLWTHDFSHGWEVYPRGYQGSKIPFRSLRDMAEFNKQNAHKELPITLAHNNVHVDRVASMTYSTQPGFPGQQLLEDATDDGKRVSAEKYEEHVHILHNSAHMQSFDKMLAAHDLDVILGPMDGSIPTIASAAGCPVGTMPLGYSKTNGRRFGMCIVAAEGREDKILRAMSAWDAIIAKRKVSPHLQNNQAAVRAAPGDDRQVEAEIGEDHRTAIR</sequence>
<keyword evidence="2" id="KW-0472">Membrane</keyword>
<feature type="transmembrane region" description="Helical" evidence="2">
    <location>
        <begin position="28"/>
        <end position="54"/>
    </location>
</feature>
<dbReference type="Gene3D" id="3.90.1300.10">
    <property type="entry name" value="Amidase signature (AS) domain"/>
    <property type="match status" value="1"/>
</dbReference>
<keyword evidence="2" id="KW-0812">Transmembrane</keyword>